<proteinExistence type="predicted"/>
<dbReference type="GO" id="GO:0032958">
    <property type="term" value="P:inositol phosphate biosynthetic process"/>
    <property type="evidence" value="ECO:0007669"/>
    <property type="project" value="TreeGrafter"/>
</dbReference>
<comment type="catalytic activity">
    <reaction evidence="6">
        <text>1D-myo-inositol 1,3,4,5,6-pentakisphosphate + ATP = 1D-myo-inositol hexakisphosphate + ADP + H(+)</text>
        <dbReference type="Rhea" id="RHEA:20313"/>
        <dbReference type="ChEBI" id="CHEBI:15378"/>
        <dbReference type="ChEBI" id="CHEBI:30616"/>
        <dbReference type="ChEBI" id="CHEBI:57733"/>
        <dbReference type="ChEBI" id="CHEBI:58130"/>
        <dbReference type="ChEBI" id="CHEBI:456216"/>
        <dbReference type="EC" id="2.7.1.158"/>
    </reaction>
</comment>
<keyword evidence="4 6" id="KW-0418">Kinase</keyword>
<dbReference type="GO" id="GO:0005634">
    <property type="term" value="C:nucleus"/>
    <property type="evidence" value="ECO:0007669"/>
    <property type="project" value="TreeGrafter"/>
</dbReference>
<sequence>MKVVLEKKDAGDWCYRGEGAINLVLAYSGSSPTFSGKIIRVPKVPRNGSIKETERSVLSEHECSLWKDVADIVTSPNKEVAEQMYVQCVMIPLLGSEFVDPGVKILVSREFLELVERNVLSQRPGWRVSAASVDCGADSVLLMSDHSVFPQGTSKGKPCLSVEIKPKWGFLPSSSFIADENAIKKNVSRFKMHQVLKLQQQKIQQLSEYDPLDLFSGSRERIHKAFKALFANPQNNLRVFLNSSLIYGGMGGGDQGTDSVKVEAFKDNLKSFLHGENGLHKRNFVNLVGEAILKSGVLDRLLEVQKLDKFDVEGAIHAYYDIVSQPCKICKDSGEDRQLGKYSSLHSIPVDESLKIVRDYLIAATAKDCSLMISFRPREDDDQESHYRTIYLDATKQRLDVKAFFIDLDMKPLNNMEYYYELDQKIVKSYKKMVKVERGAANGGTIEGCYGDSSVGVMSNFIFAVWTLNFTTDCSFARLMMNSWTSLGWNTMPRIASSENYSISGSSLLKVQAERDENNPPLKGITSIVLNPSTDTVTFTGEADPVYIV</sequence>
<dbReference type="InterPro" id="IPR009286">
    <property type="entry name" value="Ins_P5_2-kin"/>
</dbReference>
<dbReference type="PANTHER" id="PTHR14456">
    <property type="entry name" value="INOSITOL POLYPHOSPHATE KINASE 1"/>
    <property type="match status" value="1"/>
</dbReference>
<dbReference type="PANTHER" id="PTHR14456:SF2">
    <property type="entry name" value="INOSITOL-PENTAKISPHOSPHATE 2-KINASE"/>
    <property type="match status" value="1"/>
</dbReference>
<evidence type="ECO:0000256" key="2">
    <source>
        <dbReference type="ARBA" id="ARBA00022679"/>
    </source>
</evidence>
<dbReference type="OMA" id="HRQHCIV"/>
<keyword evidence="2 6" id="KW-0808">Transferase</keyword>
<keyword evidence="3 6" id="KW-0547">Nucleotide-binding</keyword>
<dbReference type="EC" id="2.7.1.158" evidence="1 6"/>
<evidence type="ECO:0000256" key="5">
    <source>
        <dbReference type="ARBA" id="ARBA00022840"/>
    </source>
</evidence>
<keyword evidence="5 6" id="KW-0067">ATP-binding</keyword>
<evidence type="ECO:0000313" key="7">
    <source>
        <dbReference type="EnsemblPlants" id="AUR62014493-RA:cds"/>
    </source>
</evidence>
<dbReference type="GO" id="GO:0005524">
    <property type="term" value="F:ATP binding"/>
    <property type="evidence" value="ECO:0007669"/>
    <property type="project" value="UniProtKB-KW"/>
</dbReference>
<protein>
    <recommendedName>
        <fullName evidence="1 6">Inositol-pentakisphosphate 2-kinase</fullName>
        <ecNumber evidence="1 6">2.7.1.158</ecNumber>
    </recommendedName>
</protein>
<evidence type="ECO:0000256" key="4">
    <source>
        <dbReference type="ARBA" id="ARBA00022777"/>
    </source>
</evidence>
<dbReference type="GO" id="GO:0035299">
    <property type="term" value="F:inositol-1,3,4,5,6-pentakisphosphate 2-kinase activity"/>
    <property type="evidence" value="ECO:0007669"/>
    <property type="project" value="UniProtKB-EC"/>
</dbReference>
<comment type="function">
    <text evidence="6">Phosphorylates Ins(1,3,4,5,6)P5 at position 2 to form Ins(1,2,3,4,5,6)P6 (InsP6 or phytate).</text>
</comment>
<reference evidence="7" key="2">
    <citation type="submission" date="2021-03" db="UniProtKB">
        <authorList>
            <consortium name="EnsemblPlants"/>
        </authorList>
    </citation>
    <scope>IDENTIFICATION</scope>
</reference>
<evidence type="ECO:0000256" key="1">
    <source>
        <dbReference type="ARBA" id="ARBA00012023"/>
    </source>
</evidence>
<name>A0A803LKJ6_CHEQI</name>
<dbReference type="InterPro" id="IPR043001">
    <property type="entry name" value="IP5_2-K_N_lobe"/>
</dbReference>
<keyword evidence="8" id="KW-1185">Reference proteome</keyword>
<dbReference type="Gene3D" id="3.30.200.110">
    <property type="entry name" value="Inositol-pentakisphosphate 2-kinase, N-lobe"/>
    <property type="match status" value="1"/>
</dbReference>
<dbReference type="EnsemblPlants" id="AUR62014493-RA">
    <property type="protein sequence ID" value="AUR62014493-RA:cds"/>
    <property type="gene ID" value="AUR62014493"/>
</dbReference>
<dbReference type="Pfam" id="PF06090">
    <property type="entry name" value="Ins_P5_2-kin"/>
    <property type="match status" value="1"/>
</dbReference>
<evidence type="ECO:0000256" key="6">
    <source>
        <dbReference type="RuleBase" id="RU364126"/>
    </source>
</evidence>
<comment type="domain">
    <text evidence="6">The EXKPK motif is conserved in inositol-pentakisphosphate 2-kinases of both family 1 and 2.</text>
</comment>
<dbReference type="AlphaFoldDB" id="A0A803LKJ6"/>
<dbReference type="Proteomes" id="UP000596660">
    <property type="component" value="Unplaced"/>
</dbReference>
<evidence type="ECO:0000256" key="3">
    <source>
        <dbReference type="ARBA" id="ARBA00022741"/>
    </source>
</evidence>
<dbReference type="Gramene" id="AUR62014493-RA">
    <property type="protein sequence ID" value="AUR62014493-RA:cds"/>
    <property type="gene ID" value="AUR62014493"/>
</dbReference>
<evidence type="ECO:0000313" key="8">
    <source>
        <dbReference type="Proteomes" id="UP000596660"/>
    </source>
</evidence>
<organism evidence="7 8">
    <name type="scientific">Chenopodium quinoa</name>
    <name type="common">Quinoa</name>
    <dbReference type="NCBI Taxonomy" id="63459"/>
    <lineage>
        <taxon>Eukaryota</taxon>
        <taxon>Viridiplantae</taxon>
        <taxon>Streptophyta</taxon>
        <taxon>Embryophyta</taxon>
        <taxon>Tracheophyta</taxon>
        <taxon>Spermatophyta</taxon>
        <taxon>Magnoliopsida</taxon>
        <taxon>eudicotyledons</taxon>
        <taxon>Gunneridae</taxon>
        <taxon>Pentapetalae</taxon>
        <taxon>Caryophyllales</taxon>
        <taxon>Chenopodiaceae</taxon>
        <taxon>Chenopodioideae</taxon>
        <taxon>Atripliceae</taxon>
        <taxon>Chenopodium</taxon>
    </lineage>
</organism>
<reference evidence="7" key="1">
    <citation type="journal article" date="2017" name="Nature">
        <title>The genome of Chenopodium quinoa.</title>
        <authorList>
            <person name="Jarvis D.E."/>
            <person name="Ho Y.S."/>
            <person name="Lightfoot D.J."/>
            <person name="Schmoeckel S.M."/>
            <person name="Li B."/>
            <person name="Borm T.J.A."/>
            <person name="Ohyanagi H."/>
            <person name="Mineta K."/>
            <person name="Michell C.T."/>
            <person name="Saber N."/>
            <person name="Kharbatia N.M."/>
            <person name="Rupper R.R."/>
            <person name="Sharp A.R."/>
            <person name="Dally N."/>
            <person name="Boughton B.A."/>
            <person name="Woo Y.H."/>
            <person name="Gao G."/>
            <person name="Schijlen E.G.W.M."/>
            <person name="Guo X."/>
            <person name="Momin A.A."/>
            <person name="Negrao S."/>
            <person name="Al-Babili S."/>
            <person name="Gehring C."/>
            <person name="Roessner U."/>
            <person name="Jung C."/>
            <person name="Murphy K."/>
            <person name="Arold S.T."/>
            <person name="Gojobori T."/>
            <person name="van der Linden C.G."/>
            <person name="van Loo E.N."/>
            <person name="Jellen E.N."/>
            <person name="Maughan P.J."/>
            <person name="Tester M."/>
        </authorList>
    </citation>
    <scope>NUCLEOTIDE SEQUENCE [LARGE SCALE GENOMIC DNA]</scope>
    <source>
        <strain evidence="7">cv. PI 614886</strain>
    </source>
</reference>
<accession>A0A803LKJ6</accession>